<protein>
    <submittedName>
        <fullName evidence="2">Putative X protein</fullName>
    </submittedName>
</protein>
<feature type="region of interest" description="Disordered" evidence="1">
    <location>
        <begin position="119"/>
        <end position="146"/>
    </location>
</feature>
<name>A0A1L3KMW8_9RHAB</name>
<evidence type="ECO:0000313" key="3">
    <source>
        <dbReference type="Proteomes" id="UP000203109"/>
    </source>
</evidence>
<dbReference type="KEGG" id="vg:30854612"/>
<dbReference type="EMBL" id="KX884429">
    <property type="protein sequence ID" value="APG78732.1"/>
    <property type="molecule type" value="Genomic_RNA"/>
</dbReference>
<organism evidence="2">
    <name type="scientific">Hubei diptera virus 9</name>
    <dbReference type="NCBI Taxonomy" id="1922889"/>
    <lineage>
        <taxon>Viruses</taxon>
        <taxon>Riboviria</taxon>
        <taxon>Orthornavirae</taxon>
        <taxon>Negarnaviricota</taxon>
        <taxon>Haploviricotina</taxon>
        <taxon>Monjiviricetes</taxon>
        <taxon>Mononegavirales</taxon>
        <taxon>Rhabdoviridae</taxon>
        <taxon>Alpharhabdovirinae</taxon>
        <taxon>Sigmavirus</taxon>
        <taxon>Sigmavirus hubei</taxon>
    </lineage>
</organism>
<reference evidence="2" key="1">
    <citation type="journal article" date="2016" name="Nature">
        <title>Redefining the invertebrate RNA virosphere.</title>
        <authorList>
            <person name="Shi M."/>
            <person name="Lin X.D."/>
            <person name="Tian J.H."/>
            <person name="Chen L.J."/>
            <person name="Chen X."/>
            <person name="Li C.X."/>
            <person name="Qin X.C."/>
            <person name="Li J."/>
            <person name="Cao J.P."/>
            <person name="Eden J.S."/>
            <person name="Buchmann J."/>
            <person name="Wang W."/>
            <person name="Xu J."/>
            <person name="Holmes E.C."/>
            <person name="Zhang Y.Z."/>
        </authorList>
    </citation>
    <scope>NUCLEOTIDE SEQUENCE [LARGE SCALE GENOMIC DNA]</scope>
    <source>
        <strain evidence="2">SCM172232</strain>
    </source>
</reference>
<dbReference type="GeneID" id="30854612"/>
<proteinExistence type="predicted"/>
<evidence type="ECO:0000256" key="1">
    <source>
        <dbReference type="SAM" id="MobiDB-lite"/>
    </source>
</evidence>
<sequence length="337" mass="38524">MERNTAGMFFILALVIPLIHGKVLTLTCNATNPDIEQYNEVYTEYIGVVNLTTPFRLTQSVTVTSQFNESHNIVYNQICDVGDWTFWQESLISPSEIKDVTKRIIAKVYLGLSSIQEATPHNKEPSKFPEANLSSETLPSPDEEEANLDQAISHPSLFQRSLLKLQGTQARGVLAEIDRDLRSMDWSDDDPNLPDNWNPSKSLYSRRVIRAIQTAKDRSAKKTLRKNGPLVPGDYADYLQTLKKRLYSLEVRFNSTLILFYTAVNNGIFEHSSHCKYLNSFKHVIRCLHVNYNRLAGSTGWELILTLFGELVDKEVKLTFETRLYDDFHTLIKKNSN</sequence>
<keyword evidence="3" id="KW-1185">Reference proteome</keyword>
<dbReference type="Proteomes" id="UP000203109">
    <property type="component" value="Segment"/>
</dbReference>
<accession>A0A1L3KMW8</accession>
<evidence type="ECO:0000313" key="2">
    <source>
        <dbReference type="EMBL" id="APG78732.1"/>
    </source>
</evidence>
<dbReference type="RefSeq" id="YP_009337136.1">
    <property type="nucleotide sequence ID" value="NC_033034.1"/>
</dbReference>